<protein>
    <submittedName>
        <fullName evidence="2">Uncharacterized protein</fullName>
    </submittedName>
</protein>
<name>A0ABR3G848_9PEZI</name>
<gene>
    <name evidence="2" type="ORF">Q9L58_008992</name>
</gene>
<dbReference type="Proteomes" id="UP001447188">
    <property type="component" value="Unassembled WGS sequence"/>
</dbReference>
<evidence type="ECO:0000313" key="3">
    <source>
        <dbReference type="Proteomes" id="UP001447188"/>
    </source>
</evidence>
<accession>A0ABR3G848</accession>
<reference evidence="2 3" key="1">
    <citation type="submission" date="2024-02" db="EMBL/GenBank/DDBJ databases">
        <title>Discinaceae phylogenomics.</title>
        <authorList>
            <person name="Dirks A.C."/>
            <person name="James T.Y."/>
        </authorList>
    </citation>
    <scope>NUCLEOTIDE SEQUENCE [LARGE SCALE GENOMIC DNA]</scope>
    <source>
        <strain evidence="2 3">ACD0624</strain>
    </source>
</reference>
<evidence type="ECO:0000313" key="2">
    <source>
        <dbReference type="EMBL" id="KAL0632124.1"/>
    </source>
</evidence>
<dbReference type="EMBL" id="JBBBZM010000185">
    <property type="protein sequence ID" value="KAL0632124.1"/>
    <property type="molecule type" value="Genomic_DNA"/>
</dbReference>
<feature type="region of interest" description="Disordered" evidence="1">
    <location>
        <begin position="361"/>
        <end position="380"/>
    </location>
</feature>
<keyword evidence="3" id="KW-1185">Reference proteome</keyword>
<organism evidence="2 3">
    <name type="scientific">Discina gigas</name>
    <dbReference type="NCBI Taxonomy" id="1032678"/>
    <lineage>
        <taxon>Eukaryota</taxon>
        <taxon>Fungi</taxon>
        <taxon>Dikarya</taxon>
        <taxon>Ascomycota</taxon>
        <taxon>Pezizomycotina</taxon>
        <taxon>Pezizomycetes</taxon>
        <taxon>Pezizales</taxon>
        <taxon>Discinaceae</taxon>
        <taxon>Discina</taxon>
    </lineage>
</organism>
<proteinExistence type="predicted"/>
<sequence>MGGSAFNSPKYGSLPTPRIPDHIHQRLVSQFQSTLSLFFSKVGSSPGAPEKSEHGDIDILVEGPLESPPSTTLQSALGAAACISSSPTTNFAIWDDQLAAYVQLDVHVCRRGGIEWECFHRSHGDLWNILGVMGKPFGISVNDTGVRISAESIERRNRKASMLFLTESPREAIEFFGCDWNQYQRGFQTVEEFFAFCAQCRFLNHEKAEWKLIGRLKEKRPLCRRWVMEYLPSLSAGEAQSKTTASHPKITRETILREALTKFNKWDEYHCLLGGWEKEDFDHEMWGRIAERLPIRNGDLGHVLRPLKRRLQREDETSGEKGLKALKVEWRHSRESKWADIALGEWEELLKAGLAETEIRKKEGIEKSRKTRRDTGNISS</sequence>
<comment type="caution">
    <text evidence="2">The sequence shown here is derived from an EMBL/GenBank/DDBJ whole genome shotgun (WGS) entry which is preliminary data.</text>
</comment>
<evidence type="ECO:0000256" key="1">
    <source>
        <dbReference type="SAM" id="MobiDB-lite"/>
    </source>
</evidence>